<accession>A0ABV0PZQ8</accession>
<dbReference type="Proteomes" id="UP001476798">
    <property type="component" value="Unassembled WGS sequence"/>
</dbReference>
<comment type="caution">
    <text evidence="2">The sequence shown here is derived from an EMBL/GenBank/DDBJ whole genome shotgun (WGS) entry which is preliminary data.</text>
</comment>
<name>A0ABV0PZQ8_9TELE</name>
<evidence type="ECO:0008006" key="4">
    <source>
        <dbReference type="Google" id="ProtNLM"/>
    </source>
</evidence>
<keyword evidence="3" id="KW-1185">Reference proteome</keyword>
<keyword evidence="1" id="KW-0732">Signal</keyword>
<proteinExistence type="predicted"/>
<evidence type="ECO:0000313" key="3">
    <source>
        <dbReference type="Proteomes" id="UP001476798"/>
    </source>
</evidence>
<evidence type="ECO:0000256" key="1">
    <source>
        <dbReference type="SAM" id="SignalP"/>
    </source>
</evidence>
<dbReference type="EMBL" id="JAHRIO010091932">
    <property type="protein sequence ID" value="MEQ2189019.1"/>
    <property type="molecule type" value="Genomic_DNA"/>
</dbReference>
<organism evidence="2 3">
    <name type="scientific">Goodea atripinnis</name>
    <dbReference type="NCBI Taxonomy" id="208336"/>
    <lineage>
        <taxon>Eukaryota</taxon>
        <taxon>Metazoa</taxon>
        <taxon>Chordata</taxon>
        <taxon>Craniata</taxon>
        <taxon>Vertebrata</taxon>
        <taxon>Euteleostomi</taxon>
        <taxon>Actinopterygii</taxon>
        <taxon>Neopterygii</taxon>
        <taxon>Teleostei</taxon>
        <taxon>Neoteleostei</taxon>
        <taxon>Acanthomorphata</taxon>
        <taxon>Ovalentaria</taxon>
        <taxon>Atherinomorphae</taxon>
        <taxon>Cyprinodontiformes</taxon>
        <taxon>Goodeidae</taxon>
        <taxon>Goodea</taxon>
    </lineage>
</organism>
<feature type="chain" id="PRO_5047064574" description="Secreted protein" evidence="1">
    <location>
        <begin position="19"/>
        <end position="101"/>
    </location>
</feature>
<protein>
    <recommendedName>
        <fullName evidence="4">Secreted protein</fullName>
    </recommendedName>
</protein>
<reference evidence="2 3" key="1">
    <citation type="submission" date="2021-06" db="EMBL/GenBank/DDBJ databases">
        <authorList>
            <person name="Palmer J.M."/>
        </authorList>
    </citation>
    <scope>NUCLEOTIDE SEQUENCE [LARGE SCALE GENOMIC DNA]</scope>
    <source>
        <strain evidence="2 3">GA_2019</strain>
        <tissue evidence="2">Muscle</tissue>
    </source>
</reference>
<evidence type="ECO:0000313" key="2">
    <source>
        <dbReference type="EMBL" id="MEQ2189019.1"/>
    </source>
</evidence>
<gene>
    <name evidence="2" type="ORF">GOODEAATRI_020809</name>
</gene>
<feature type="signal peptide" evidence="1">
    <location>
        <begin position="1"/>
        <end position="18"/>
    </location>
</feature>
<sequence>MFLFSSLYIILVCKSISGQHRDTQDKQPCTPTLIPEGNLERHSVMLLDHRSKPEYLERTHGCIGRTYKLHAESLTTGWDLKPGPSYYKATVQLAAPVCILH</sequence>